<reference evidence="6" key="1">
    <citation type="submission" date="2016-10" db="EMBL/GenBank/DDBJ databases">
        <authorList>
            <person name="Varghese N."/>
            <person name="Submissions S."/>
        </authorList>
    </citation>
    <scope>NUCLEOTIDE SEQUENCE [LARGE SCALE GENOMIC DNA]</scope>
    <source>
        <strain evidence="6">DSM 45789</strain>
    </source>
</reference>
<dbReference type="PROSITE" id="PS01272">
    <property type="entry name" value="GCKR"/>
    <property type="match status" value="1"/>
</dbReference>
<dbReference type="FunFam" id="3.40.50.10490:FF:000014">
    <property type="entry name" value="N-acetylmuramic acid 6-phosphate etherase"/>
    <property type="match status" value="1"/>
</dbReference>
<evidence type="ECO:0000256" key="3">
    <source>
        <dbReference type="HAMAP-Rule" id="MF_00068"/>
    </source>
</evidence>
<comment type="miscellaneous">
    <text evidence="3">A lyase-type mechanism (elimination/hydration) is suggested for the cleavage of the lactyl ether bond of MurNAc 6-phosphate, with the formation of an alpha,beta-unsaturated aldehyde intermediate with (E)-stereochemistry, followed by the syn addition of water to give product.</text>
</comment>
<dbReference type="Pfam" id="PF22645">
    <property type="entry name" value="GKRP_SIS_N"/>
    <property type="match status" value="1"/>
</dbReference>
<dbReference type="Gene3D" id="3.40.50.10490">
    <property type="entry name" value="Glucose-6-phosphate isomerase like protein, domain 1"/>
    <property type="match status" value="1"/>
</dbReference>
<comment type="catalytic activity">
    <reaction evidence="3">
        <text>N-acetyl-D-muramate 6-phosphate + H2O = N-acetyl-D-glucosamine 6-phosphate + (R)-lactate</text>
        <dbReference type="Rhea" id="RHEA:26410"/>
        <dbReference type="ChEBI" id="CHEBI:15377"/>
        <dbReference type="ChEBI" id="CHEBI:16004"/>
        <dbReference type="ChEBI" id="CHEBI:57513"/>
        <dbReference type="ChEBI" id="CHEBI:58722"/>
        <dbReference type="EC" id="4.2.1.126"/>
    </reaction>
</comment>
<dbReference type="EMBL" id="FPAA01000001">
    <property type="protein sequence ID" value="SFS36561.1"/>
    <property type="molecule type" value="Genomic_DNA"/>
</dbReference>
<feature type="active site" evidence="3">
    <location>
        <position position="116"/>
    </location>
</feature>
<comment type="similarity">
    <text evidence="3">Belongs to the GCKR-like family. MurNAc-6-P etherase subfamily.</text>
</comment>
<dbReference type="UniPathway" id="UPA00342"/>
<sequence>MDNNDQRWITEERLQTTHRLDQMTTSEILTVMNQEDQFVPHAVKNVLPSIADTVDAMVESILQGGRIFYMGAGTSGRLGVLDASECPPTFSSDPSTVQGIIAGGVKALQYAIEGAEDRKDQGVRDLQARDFTATDFLIGLSASGRTPYVLGALAYASHIGAKTASITCNPDSPMGQLATYAIEPNTGPEILTGSTRLKAGTAQKMVLNMLSTTLMIRLGKTYSNLMVDLKPTNKKLQNRSRQIVSLATGVSLSKAASTLERAGGEVKTAIVLLLANIDVETARQRLIRSNGRVRDALHQS</sequence>
<dbReference type="InterPro" id="IPR005488">
    <property type="entry name" value="Etherase_MurQ"/>
</dbReference>
<keyword evidence="1 3" id="KW-0456">Lyase</keyword>
<dbReference type="EC" id="4.2.1.126" evidence="3"/>
<keyword evidence="6" id="KW-1185">Reference proteome</keyword>
<dbReference type="InterPro" id="IPR001347">
    <property type="entry name" value="SIS_dom"/>
</dbReference>
<evidence type="ECO:0000256" key="2">
    <source>
        <dbReference type="ARBA" id="ARBA00023277"/>
    </source>
</evidence>
<dbReference type="NCBIfam" id="NF009222">
    <property type="entry name" value="PRK12570.1"/>
    <property type="match status" value="1"/>
</dbReference>
<dbReference type="GO" id="GO:0016803">
    <property type="term" value="F:ether hydrolase activity"/>
    <property type="evidence" value="ECO:0007669"/>
    <property type="project" value="TreeGrafter"/>
</dbReference>
<evidence type="ECO:0000256" key="1">
    <source>
        <dbReference type="ARBA" id="ARBA00023239"/>
    </source>
</evidence>
<dbReference type="SUPFAM" id="SSF53697">
    <property type="entry name" value="SIS domain"/>
    <property type="match status" value="1"/>
</dbReference>
<comment type="subunit">
    <text evidence="3">Homodimer.</text>
</comment>
<proteinExistence type="inferred from homology"/>
<feature type="domain" description="SIS" evidence="4">
    <location>
        <begin position="57"/>
        <end position="220"/>
    </location>
</feature>
<dbReference type="GO" id="GO:0097173">
    <property type="term" value="P:N-acetylmuramic acid catabolic process"/>
    <property type="evidence" value="ECO:0007669"/>
    <property type="project" value="UniProtKB-UniPathway"/>
</dbReference>
<evidence type="ECO:0000259" key="4">
    <source>
        <dbReference type="PROSITE" id="PS51464"/>
    </source>
</evidence>
<dbReference type="InterPro" id="IPR040190">
    <property type="entry name" value="MURQ/GCKR"/>
</dbReference>
<gene>
    <name evidence="3" type="primary">murQ</name>
    <name evidence="5" type="ORF">SAMN05444972_101432</name>
</gene>
<comment type="pathway">
    <text evidence="3">Amino-sugar metabolism; N-acetylmuramate degradation.</text>
</comment>
<comment type="function">
    <text evidence="3">Specifically catalyzes the cleavage of the D-lactyl ether substituent of MurNAc 6-phosphate, producing GlcNAc 6-phosphate and D-lactate.</text>
</comment>
<dbReference type="GO" id="GO:0016835">
    <property type="term" value="F:carbon-oxygen lyase activity"/>
    <property type="evidence" value="ECO:0007669"/>
    <property type="project" value="UniProtKB-UniRule"/>
</dbReference>
<dbReference type="PROSITE" id="PS51464">
    <property type="entry name" value="SIS"/>
    <property type="match status" value="1"/>
</dbReference>
<dbReference type="InterPro" id="IPR046348">
    <property type="entry name" value="SIS_dom_sf"/>
</dbReference>
<dbReference type="GO" id="GO:0009254">
    <property type="term" value="P:peptidoglycan turnover"/>
    <property type="evidence" value="ECO:0007669"/>
    <property type="project" value="TreeGrafter"/>
</dbReference>
<name>A0A1I6P8P6_9BACL</name>
<organism evidence="5 6">
    <name type="scientific">Marininema halotolerans</name>
    <dbReference type="NCBI Taxonomy" id="1155944"/>
    <lineage>
        <taxon>Bacteria</taxon>
        <taxon>Bacillati</taxon>
        <taxon>Bacillota</taxon>
        <taxon>Bacilli</taxon>
        <taxon>Bacillales</taxon>
        <taxon>Thermoactinomycetaceae</taxon>
        <taxon>Marininema</taxon>
    </lineage>
</organism>
<evidence type="ECO:0000313" key="5">
    <source>
        <dbReference type="EMBL" id="SFS36561.1"/>
    </source>
</evidence>
<dbReference type="AlphaFoldDB" id="A0A1I6P8P6"/>
<dbReference type="GO" id="GO:0046348">
    <property type="term" value="P:amino sugar catabolic process"/>
    <property type="evidence" value="ECO:0007669"/>
    <property type="project" value="InterPro"/>
</dbReference>
<dbReference type="NCBIfam" id="NF003915">
    <property type="entry name" value="PRK05441.1"/>
    <property type="match status" value="1"/>
</dbReference>
<dbReference type="NCBIfam" id="TIGR00274">
    <property type="entry name" value="N-acetylmuramic acid 6-phosphate etherase"/>
    <property type="match status" value="1"/>
</dbReference>
<accession>A0A1I6P8P6</accession>
<dbReference type="Proteomes" id="UP000198660">
    <property type="component" value="Unassembled WGS sequence"/>
</dbReference>
<feature type="active site" description="Proton donor" evidence="3">
    <location>
        <position position="85"/>
    </location>
</feature>
<dbReference type="HAMAP" id="MF_00068">
    <property type="entry name" value="MurQ"/>
    <property type="match status" value="1"/>
</dbReference>
<dbReference type="InterPro" id="IPR005486">
    <property type="entry name" value="Glucokinase_regulatory_CS"/>
</dbReference>
<dbReference type="PANTHER" id="PTHR10088">
    <property type="entry name" value="GLUCOKINASE REGULATORY PROTEIN"/>
    <property type="match status" value="1"/>
</dbReference>
<dbReference type="RefSeq" id="WP_091833116.1">
    <property type="nucleotide sequence ID" value="NZ_FPAA01000001.1"/>
</dbReference>
<dbReference type="GO" id="GO:0097367">
    <property type="term" value="F:carbohydrate derivative binding"/>
    <property type="evidence" value="ECO:0007669"/>
    <property type="project" value="InterPro"/>
</dbReference>
<dbReference type="OrthoDB" id="9813395at2"/>
<keyword evidence="2 3" id="KW-0119">Carbohydrate metabolism</keyword>
<dbReference type="PANTHER" id="PTHR10088:SF4">
    <property type="entry name" value="GLUCOKINASE REGULATORY PROTEIN"/>
    <property type="match status" value="1"/>
</dbReference>
<protein>
    <recommendedName>
        <fullName evidence="3">N-acetylmuramic acid 6-phosphate etherase</fullName>
        <shortName evidence="3">MurNAc-6-P etherase</shortName>
        <ecNumber evidence="3">4.2.1.126</ecNumber>
    </recommendedName>
    <alternativeName>
        <fullName evidence="3">N-acetylmuramic acid 6-phosphate hydrolase</fullName>
    </alternativeName>
    <alternativeName>
        <fullName evidence="3">N-acetylmuramic acid 6-phosphate lyase</fullName>
    </alternativeName>
</protein>
<dbReference type="CDD" id="cd05007">
    <property type="entry name" value="SIS_Etherase"/>
    <property type="match status" value="1"/>
</dbReference>
<evidence type="ECO:0000313" key="6">
    <source>
        <dbReference type="Proteomes" id="UP000198660"/>
    </source>
</evidence>
<dbReference type="Gene3D" id="1.10.8.1080">
    <property type="match status" value="1"/>
</dbReference>